<comment type="caution">
    <text evidence="15">The sequence shown here is derived from an EMBL/GenBank/DDBJ whole genome shotgun (WGS) entry which is preliminary data.</text>
</comment>
<dbReference type="EC" id="1.1.1.302" evidence="4"/>
<gene>
    <name evidence="15" type="ORF">VFPPC_00168</name>
</gene>
<evidence type="ECO:0000256" key="1">
    <source>
        <dbReference type="ARBA" id="ARBA00003555"/>
    </source>
</evidence>
<feature type="domain" description="Bacterial bifunctional deaminase-reductase C-terminal" evidence="14">
    <location>
        <begin position="36"/>
        <end position="98"/>
    </location>
</feature>
<keyword evidence="16" id="KW-1185">Reference proteome</keyword>
<dbReference type="GeneID" id="28844241"/>
<evidence type="ECO:0000256" key="8">
    <source>
        <dbReference type="ARBA" id="ARBA00023002"/>
    </source>
</evidence>
<evidence type="ECO:0000256" key="3">
    <source>
        <dbReference type="ARBA" id="ARBA00009723"/>
    </source>
</evidence>
<dbReference type="InterPro" id="IPR050765">
    <property type="entry name" value="Riboflavin_Biosynth_HTPR"/>
</dbReference>
<accession>A0A179G4P4</accession>
<proteinExistence type="inferred from homology"/>
<dbReference type="STRING" id="1380566.A0A179G4P4"/>
<evidence type="ECO:0000313" key="16">
    <source>
        <dbReference type="Proteomes" id="UP000078397"/>
    </source>
</evidence>
<dbReference type="Pfam" id="PF01872">
    <property type="entry name" value="RibD_C"/>
    <property type="match status" value="1"/>
</dbReference>
<comment type="catalytic activity">
    <reaction evidence="12">
        <text>2,5-diamino-6-(1-D-ribitylamino)pyrimidin-4(3H)-one 5'-phosphate + NADP(+) = 2,5-diamino-6-(1-D-ribosylamino)pyrimidin-4(3H)-one 5'-phosphate + NADPH + H(+)</text>
        <dbReference type="Rhea" id="RHEA:27278"/>
        <dbReference type="ChEBI" id="CHEBI:15378"/>
        <dbReference type="ChEBI" id="CHEBI:57783"/>
        <dbReference type="ChEBI" id="CHEBI:58349"/>
        <dbReference type="ChEBI" id="CHEBI:58890"/>
        <dbReference type="ChEBI" id="CHEBI:59545"/>
        <dbReference type="EC" id="1.1.1.302"/>
    </reaction>
</comment>
<sequence>MASPIPNDATEFPETDRLFLEPHLPPKDGSSHPALPFTTLTFATSLDSSLTLSPGTPTAISGPQPEAMTLYLRSRHDGILIGVGTAVADDPSLNCHIVGVGGSGAMGSTASQGQLLLIPLPDGT</sequence>
<dbReference type="PANTHER" id="PTHR38011:SF7">
    <property type="entry name" value="2,5-DIAMINO-6-RIBOSYLAMINO-4(3H)-PYRIMIDINONE 5'-PHOSPHATE REDUCTASE"/>
    <property type="match status" value="1"/>
</dbReference>
<evidence type="ECO:0000256" key="13">
    <source>
        <dbReference type="SAM" id="MobiDB-lite"/>
    </source>
</evidence>
<evidence type="ECO:0000256" key="10">
    <source>
        <dbReference type="ARBA" id="ARBA00031630"/>
    </source>
</evidence>
<evidence type="ECO:0000313" key="15">
    <source>
        <dbReference type="EMBL" id="OAQ72119.1"/>
    </source>
</evidence>
<evidence type="ECO:0000256" key="2">
    <source>
        <dbReference type="ARBA" id="ARBA00005104"/>
    </source>
</evidence>
<evidence type="ECO:0000259" key="14">
    <source>
        <dbReference type="Pfam" id="PF01872"/>
    </source>
</evidence>
<feature type="region of interest" description="Disordered" evidence="13">
    <location>
        <begin position="1"/>
        <end position="36"/>
    </location>
</feature>
<dbReference type="EMBL" id="LSBJ02000001">
    <property type="protein sequence ID" value="OAQ72119.1"/>
    <property type="molecule type" value="Genomic_DNA"/>
</dbReference>
<comment type="catalytic activity">
    <reaction evidence="11">
        <text>2,5-diamino-6-(1-D-ribitylamino)pyrimidin-4(3H)-one 5'-phosphate + NAD(+) = 2,5-diamino-6-(1-D-ribosylamino)pyrimidin-4(3H)-one 5'-phosphate + NADH + H(+)</text>
        <dbReference type="Rhea" id="RHEA:27274"/>
        <dbReference type="ChEBI" id="CHEBI:15378"/>
        <dbReference type="ChEBI" id="CHEBI:57540"/>
        <dbReference type="ChEBI" id="CHEBI:57945"/>
        <dbReference type="ChEBI" id="CHEBI:58890"/>
        <dbReference type="ChEBI" id="CHEBI:59545"/>
        <dbReference type="EC" id="1.1.1.302"/>
    </reaction>
</comment>
<comment type="pathway">
    <text evidence="2">Cofactor biosynthesis; riboflavin biosynthesis.</text>
</comment>
<evidence type="ECO:0000256" key="11">
    <source>
        <dbReference type="ARBA" id="ARBA00047550"/>
    </source>
</evidence>
<protein>
    <recommendedName>
        <fullName evidence="5">2,5-diamino-6-ribosylamino-4(3H)-pyrimidinone 5'-phosphate reductase</fullName>
        <ecNumber evidence="4">1.1.1.302</ecNumber>
    </recommendedName>
    <alternativeName>
        <fullName evidence="10">2,5-diamino-6-(5-phospho-D-ribosylamino)pyrimidin-4(3H)-one reductase</fullName>
    </alternativeName>
    <alternativeName>
        <fullName evidence="9">2,5-diamino-6-ribitylamino-4(3H)-pyrimidinone 5'-phosphate synthase</fullName>
    </alternativeName>
</protein>
<evidence type="ECO:0000256" key="4">
    <source>
        <dbReference type="ARBA" id="ARBA00012851"/>
    </source>
</evidence>
<feature type="compositionally biased region" description="Basic and acidic residues" evidence="13">
    <location>
        <begin position="14"/>
        <end position="30"/>
    </location>
</feature>
<evidence type="ECO:0000256" key="5">
    <source>
        <dbReference type="ARBA" id="ARBA00015035"/>
    </source>
</evidence>
<dbReference type="KEGG" id="pchm:VFPPC_00168"/>
<name>A0A179G4P4_METCM</name>
<dbReference type="PANTHER" id="PTHR38011">
    <property type="entry name" value="DIHYDROFOLATE REDUCTASE FAMILY PROTEIN (AFU_ORTHOLOGUE AFUA_8G06820)"/>
    <property type="match status" value="1"/>
</dbReference>
<dbReference type="InterPro" id="IPR002734">
    <property type="entry name" value="RibDG_C"/>
</dbReference>
<dbReference type="AlphaFoldDB" id="A0A179G4P4"/>
<dbReference type="Proteomes" id="UP000078397">
    <property type="component" value="Unassembled WGS sequence"/>
</dbReference>
<keyword evidence="7" id="KW-0521">NADP</keyword>
<evidence type="ECO:0000256" key="9">
    <source>
        <dbReference type="ARBA" id="ARBA00030073"/>
    </source>
</evidence>
<dbReference type="Gene3D" id="3.40.430.10">
    <property type="entry name" value="Dihydrofolate Reductase, subunit A"/>
    <property type="match status" value="1"/>
</dbReference>
<dbReference type="GO" id="GO:0008703">
    <property type="term" value="F:5-amino-6-(5-phosphoribosylamino)uracil reductase activity"/>
    <property type="evidence" value="ECO:0007669"/>
    <property type="project" value="InterPro"/>
</dbReference>
<comment type="similarity">
    <text evidence="3">Belongs to the HTP reductase family.</text>
</comment>
<dbReference type="OrthoDB" id="5432at2759"/>
<keyword evidence="8" id="KW-0560">Oxidoreductase</keyword>
<keyword evidence="6" id="KW-0686">Riboflavin biosynthesis</keyword>
<dbReference type="RefSeq" id="XP_018148202.1">
    <property type="nucleotide sequence ID" value="XM_018280247.1"/>
</dbReference>
<dbReference type="InterPro" id="IPR024072">
    <property type="entry name" value="DHFR-like_dom_sf"/>
</dbReference>
<evidence type="ECO:0000256" key="6">
    <source>
        <dbReference type="ARBA" id="ARBA00022619"/>
    </source>
</evidence>
<evidence type="ECO:0000256" key="7">
    <source>
        <dbReference type="ARBA" id="ARBA00022857"/>
    </source>
</evidence>
<reference evidence="15 16" key="1">
    <citation type="journal article" date="2016" name="PLoS Pathog.">
        <title>Biosynthesis of antibiotic leucinostatins in bio-control fungus Purpureocillium lilacinum and their inhibition on phytophthora revealed by genome mining.</title>
        <authorList>
            <person name="Wang G."/>
            <person name="Liu Z."/>
            <person name="Lin R."/>
            <person name="Li E."/>
            <person name="Mao Z."/>
            <person name="Ling J."/>
            <person name="Yang Y."/>
            <person name="Yin W.B."/>
            <person name="Xie B."/>
        </authorList>
    </citation>
    <scope>NUCLEOTIDE SEQUENCE [LARGE SCALE GENOMIC DNA]</scope>
    <source>
        <strain evidence="15">170</strain>
    </source>
</reference>
<dbReference type="GO" id="GO:0009231">
    <property type="term" value="P:riboflavin biosynthetic process"/>
    <property type="evidence" value="ECO:0007669"/>
    <property type="project" value="UniProtKB-KW"/>
</dbReference>
<organism evidence="15 16">
    <name type="scientific">Pochonia chlamydosporia 170</name>
    <dbReference type="NCBI Taxonomy" id="1380566"/>
    <lineage>
        <taxon>Eukaryota</taxon>
        <taxon>Fungi</taxon>
        <taxon>Dikarya</taxon>
        <taxon>Ascomycota</taxon>
        <taxon>Pezizomycotina</taxon>
        <taxon>Sordariomycetes</taxon>
        <taxon>Hypocreomycetidae</taxon>
        <taxon>Hypocreales</taxon>
        <taxon>Clavicipitaceae</taxon>
        <taxon>Pochonia</taxon>
    </lineage>
</organism>
<comment type="function">
    <text evidence="1">Catalyzes an early step in riboflavin biosynthesis, the NADPH-dependent reduction of the ribose side chain of 2,5-diamino-6-ribosylamino-4(3H)-pyrimidinone 5'-phosphate, yielding 2,5-diamino-6-ribitylamino-4(3H)-pyrimidinone 5'-phosphate.</text>
</comment>
<dbReference type="SUPFAM" id="SSF53597">
    <property type="entry name" value="Dihydrofolate reductase-like"/>
    <property type="match status" value="1"/>
</dbReference>
<evidence type="ECO:0000256" key="12">
    <source>
        <dbReference type="ARBA" id="ARBA00049020"/>
    </source>
</evidence>